<dbReference type="RefSeq" id="WP_014061114.1">
    <property type="nucleotide sequence ID" value="NC_015957.1"/>
</dbReference>
<accession>G2P954</accession>
<proteinExistence type="predicted"/>
<keyword evidence="2" id="KW-1185">Reference proteome</keyword>
<evidence type="ECO:0000313" key="2">
    <source>
        <dbReference type="Proteomes" id="UP000008703"/>
    </source>
</evidence>
<evidence type="ECO:0000313" key="1">
    <source>
        <dbReference type="EMBL" id="AEM87653.1"/>
    </source>
</evidence>
<gene>
    <name evidence="1" type="ORF">Strvi_8334</name>
</gene>
<dbReference type="Proteomes" id="UP000008703">
    <property type="component" value="Chromosome"/>
</dbReference>
<protein>
    <submittedName>
        <fullName evidence="1">Uncharacterized protein</fullName>
    </submittedName>
</protein>
<sequence length="51" mass="5289">MIVAGQTLAGAEALDLADAAPEELAYHLGAVKRSLYSLLQLIAPVGVESDH</sequence>
<organism evidence="1 2">
    <name type="scientific">Streptomyces violaceusniger (strain Tu 4113)</name>
    <dbReference type="NCBI Taxonomy" id="653045"/>
    <lineage>
        <taxon>Bacteria</taxon>
        <taxon>Bacillati</taxon>
        <taxon>Actinomycetota</taxon>
        <taxon>Actinomycetes</taxon>
        <taxon>Kitasatosporales</taxon>
        <taxon>Streptomycetaceae</taxon>
        <taxon>Streptomyces</taxon>
        <taxon>Streptomyces violaceusniger group</taxon>
    </lineage>
</organism>
<dbReference type="KEGG" id="svl:Strvi_8334"/>
<dbReference type="HOGENOM" id="CLU_3085012_0_0_11"/>
<name>G2P954_STRV4</name>
<dbReference type="AlphaFoldDB" id="G2P954"/>
<reference evidence="1" key="1">
    <citation type="submission" date="2011-08" db="EMBL/GenBank/DDBJ databases">
        <title>Complete sequence of chromosome of Streptomyces violaceusniger Tu 4113.</title>
        <authorList>
            <consortium name="US DOE Joint Genome Institute"/>
            <person name="Lucas S."/>
            <person name="Han J."/>
            <person name="Lapidus A."/>
            <person name="Cheng J.-F."/>
            <person name="Goodwin L."/>
            <person name="Pitluck S."/>
            <person name="Peters L."/>
            <person name="Ivanova N."/>
            <person name="Daligault H."/>
            <person name="Detter J.C."/>
            <person name="Han C."/>
            <person name="Tapia R."/>
            <person name="Land M."/>
            <person name="Hauser L."/>
            <person name="Kyrpides N."/>
            <person name="Ivanova N."/>
            <person name="Pagani I."/>
            <person name="Hagen A."/>
            <person name="Katz L."/>
            <person name="Fiedler H.-P."/>
            <person name="Keasling J."/>
            <person name="Fortman J."/>
            <person name="Woyke T."/>
        </authorList>
    </citation>
    <scope>NUCLEOTIDE SEQUENCE [LARGE SCALE GENOMIC DNA]</scope>
    <source>
        <strain evidence="1">Tu 4113</strain>
    </source>
</reference>
<dbReference type="EMBL" id="CP002994">
    <property type="protein sequence ID" value="AEM87653.1"/>
    <property type="molecule type" value="Genomic_DNA"/>
</dbReference>